<protein>
    <submittedName>
        <fullName evidence="1">Uncharacterized protein</fullName>
    </submittedName>
</protein>
<sequence length="185" mass="19472">MPSTCVRDASPFAHDIHLARGLAGPSVGAHVGAVRAASAGHGGRDTAEEYERIEPRLATVLGTEELDAQWQMQTAQGSISTPTVPARSRRRAPRSVPSTSPQVPVSQSRRAGTLRPPITTTPPTYVCCPGADLAVHRSACSAPQRIALNGSPSPTPYLGLPGLPLLHHLTTTSPQLWWSLAGGLR</sequence>
<comment type="caution">
    <text evidence="1">The sequence shown here is derived from an EMBL/GenBank/DDBJ whole genome shotgun (WGS) entry which is preliminary data.</text>
</comment>
<name>A0ACC4DQK8_PURLI</name>
<evidence type="ECO:0000313" key="1">
    <source>
        <dbReference type="EMBL" id="KAL3958665.1"/>
    </source>
</evidence>
<proteinExistence type="predicted"/>
<organism evidence="1 2">
    <name type="scientific">Purpureocillium lilacinum</name>
    <name type="common">Paecilomyces lilacinus</name>
    <dbReference type="NCBI Taxonomy" id="33203"/>
    <lineage>
        <taxon>Eukaryota</taxon>
        <taxon>Fungi</taxon>
        <taxon>Dikarya</taxon>
        <taxon>Ascomycota</taxon>
        <taxon>Pezizomycotina</taxon>
        <taxon>Sordariomycetes</taxon>
        <taxon>Hypocreomycetidae</taxon>
        <taxon>Hypocreales</taxon>
        <taxon>Ophiocordycipitaceae</taxon>
        <taxon>Purpureocillium</taxon>
    </lineage>
</organism>
<keyword evidence="2" id="KW-1185">Reference proteome</keyword>
<dbReference type="Proteomes" id="UP001638806">
    <property type="component" value="Unassembled WGS sequence"/>
</dbReference>
<dbReference type="EMBL" id="JBGNUJ010000006">
    <property type="protein sequence ID" value="KAL3958665.1"/>
    <property type="molecule type" value="Genomic_DNA"/>
</dbReference>
<accession>A0ACC4DQK8</accession>
<reference evidence="1" key="1">
    <citation type="submission" date="2024-12" db="EMBL/GenBank/DDBJ databases">
        <title>Comparative genomics and development of molecular markers within Purpureocillium lilacinum and among Purpureocillium species.</title>
        <authorList>
            <person name="Yeh Z.-Y."/>
            <person name="Ni N.-T."/>
            <person name="Lo P.-H."/>
            <person name="Mushyakhwo K."/>
            <person name="Lin C.-F."/>
            <person name="Nai Y.-S."/>
        </authorList>
    </citation>
    <scope>NUCLEOTIDE SEQUENCE</scope>
    <source>
        <strain evidence="1">NCHU-NPUST-175</strain>
    </source>
</reference>
<evidence type="ECO:0000313" key="2">
    <source>
        <dbReference type="Proteomes" id="UP001638806"/>
    </source>
</evidence>
<gene>
    <name evidence="1" type="ORF">ACCO45_006827</name>
</gene>